<dbReference type="Pfam" id="PF12796">
    <property type="entry name" value="Ank_2"/>
    <property type="match status" value="3"/>
</dbReference>
<dbReference type="EMBL" id="MN739765">
    <property type="protein sequence ID" value="QHT25305.1"/>
    <property type="molecule type" value="Genomic_DNA"/>
</dbReference>
<protein>
    <submittedName>
        <fullName evidence="4">Uncharacterized protein</fullName>
    </submittedName>
</protein>
<dbReference type="Pfam" id="PF00023">
    <property type="entry name" value="Ank"/>
    <property type="match status" value="1"/>
</dbReference>
<evidence type="ECO:0000256" key="1">
    <source>
        <dbReference type="ARBA" id="ARBA00022737"/>
    </source>
</evidence>
<sequence>MKSKKRTYKKKIKNKILSTKTNRGKKTYIKSKTKKSKPIKKKTKTIKKKHKISKFKGGSVEMDNNFNLIITYISKNNLDAIKNEVEKNKDILNYQFGENKVSLLQESILLYNQEVTQLLLDLGSNINIKGQDGVTALMLSVSNNFAPFVKLLLENGADINEKDDSGRTALFFAVQKKYIEILNILLNDRNIKIDEKDNNGLDALMYASAFGNKEALIILLNKDAYIKLKKDDFGRTALFYAIKYNNLEIVKILVKNGAETTIIDNNGDSYLALACHNGNTEIVKILLENGASSVINEADIGGLTPLLYATKRKHFDIIKLLVEHGADVNIQNKEGFTPLINSILYEDKKSVELLLKSGANVEQKKGFLTPLNIACIYGNMEIIELLLKNGADINTKNQYGVTPLIMSIGKKFINVVKLLIEKGANVNLSDEVGGTPLMYACGKNVFEIVELLVKNGANVNLSDNNGSTPLMFACQNKNFDIVKLLVEHGADVNIQNMDGSTALMYASETIKNASETINVVMVYFLLENGANPLLMTTTKNTASKIADNIEIKELLQNKAREILKKQLAKKENMPSVSSEGLSEELKKNMEEQDKIKNMMADINAAELIRKEEEEKIKKTSKKNKLLENKKQKEAERIQRENLQRQLQRENEERELFEKENQLVSEKEKYEKEQQLQLQELEKQQEIDRIFQEKVAQEERKNAELEEKLIKEAVEKSIETFNNEKKSRIEKDRIENEAFSFGEKYFGGAENIKIIKTEIENMELLKDNNAFEKLKEILPAYSNNFILKEPATNNIISLLFILIGILSNNLKDNGIYLMLKGGSAIQNVGSQVPNEFMVPYESNDIDIVLINTNNISNPDENKILTEQIANFLIWVTEENSNSILTQTTNIDTTHPIVKIILNKNKKPLVDLDYNILPDNILNLYMSDIYSKPFLLGQTSGLFYSPSIKSLIYERIYLMINYSEKEKVKVLKNKAFLTEKIPRSLNYLVKMLFILENERESNKDELKTFYGTLFDETFNFFGITKEIFFETHGSTIDQLIQMCIDQLPAMRTTFYNSKEDK</sequence>
<dbReference type="PANTHER" id="PTHR24189">
    <property type="entry name" value="MYOTROPHIN"/>
    <property type="match status" value="1"/>
</dbReference>
<feature type="coiled-coil region" evidence="3">
    <location>
        <begin position="595"/>
        <end position="715"/>
    </location>
</feature>
<dbReference type="AlphaFoldDB" id="A0A6C0ED74"/>
<accession>A0A6C0ED74</accession>
<organism evidence="4">
    <name type="scientific">viral metagenome</name>
    <dbReference type="NCBI Taxonomy" id="1070528"/>
    <lineage>
        <taxon>unclassified sequences</taxon>
        <taxon>metagenomes</taxon>
        <taxon>organismal metagenomes</taxon>
    </lineage>
</organism>
<name>A0A6C0ED74_9ZZZZ</name>
<proteinExistence type="predicted"/>
<keyword evidence="3" id="KW-0175">Coiled coil</keyword>
<dbReference type="InterPro" id="IPR002110">
    <property type="entry name" value="Ankyrin_rpt"/>
</dbReference>
<dbReference type="InterPro" id="IPR036770">
    <property type="entry name" value="Ankyrin_rpt-contain_sf"/>
</dbReference>
<evidence type="ECO:0000256" key="2">
    <source>
        <dbReference type="ARBA" id="ARBA00023043"/>
    </source>
</evidence>
<dbReference type="PRINTS" id="PR01415">
    <property type="entry name" value="ANKYRIN"/>
</dbReference>
<dbReference type="InterPro" id="IPR050745">
    <property type="entry name" value="Multifunctional_regulatory"/>
</dbReference>
<dbReference type="Gene3D" id="1.25.40.20">
    <property type="entry name" value="Ankyrin repeat-containing domain"/>
    <property type="match status" value="4"/>
</dbReference>
<dbReference type="PROSITE" id="PS50297">
    <property type="entry name" value="ANK_REP_REGION"/>
    <property type="match status" value="8"/>
</dbReference>
<evidence type="ECO:0000256" key="3">
    <source>
        <dbReference type="SAM" id="Coils"/>
    </source>
</evidence>
<keyword evidence="2" id="KW-0040">ANK repeat</keyword>
<dbReference type="Pfam" id="PF13637">
    <property type="entry name" value="Ank_4"/>
    <property type="match status" value="1"/>
</dbReference>
<dbReference type="SMART" id="SM00248">
    <property type="entry name" value="ANK"/>
    <property type="match status" value="14"/>
</dbReference>
<keyword evidence="1" id="KW-0677">Repeat</keyword>
<dbReference type="PROSITE" id="PS50088">
    <property type="entry name" value="ANK_REPEAT"/>
    <property type="match status" value="9"/>
</dbReference>
<reference evidence="4" key="1">
    <citation type="journal article" date="2020" name="Nature">
        <title>Giant virus diversity and host interactions through global metagenomics.</title>
        <authorList>
            <person name="Schulz F."/>
            <person name="Roux S."/>
            <person name="Paez-Espino D."/>
            <person name="Jungbluth S."/>
            <person name="Walsh D.A."/>
            <person name="Denef V.J."/>
            <person name="McMahon K.D."/>
            <person name="Konstantinidis K.T."/>
            <person name="Eloe-Fadrosh E.A."/>
            <person name="Kyrpides N.C."/>
            <person name="Woyke T."/>
        </authorList>
    </citation>
    <scope>NUCLEOTIDE SEQUENCE</scope>
    <source>
        <strain evidence="4">GVMAG-M-3300023179-152</strain>
    </source>
</reference>
<evidence type="ECO:0000313" key="4">
    <source>
        <dbReference type="EMBL" id="QHT25305.1"/>
    </source>
</evidence>
<dbReference type="PANTHER" id="PTHR24189:SF50">
    <property type="entry name" value="ANKYRIN REPEAT AND SOCS BOX PROTEIN 2"/>
    <property type="match status" value="1"/>
</dbReference>
<dbReference type="SUPFAM" id="SSF48403">
    <property type="entry name" value="Ankyrin repeat"/>
    <property type="match status" value="2"/>
</dbReference>